<reference evidence="2 3" key="1">
    <citation type="submission" date="2018-02" db="EMBL/GenBank/DDBJ databases">
        <title>Genomic Encyclopedia of Archaeal and Bacterial Type Strains, Phase II (KMG-II): from individual species to whole genera.</title>
        <authorList>
            <person name="Goeker M."/>
        </authorList>
    </citation>
    <scope>NUCLEOTIDE SEQUENCE [LARGE SCALE GENOMIC DNA]</scope>
    <source>
        <strain evidence="2 3">YU 961-1</strain>
    </source>
</reference>
<proteinExistence type="predicted"/>
<evidence type="ECO:0000313" key="3">
    <source>
        <dbReference type="Proteomes" id="UP000239203"/>
    </source>
</evidence>
<dbReference type="EMBL" id="PTIX01000007">
    <property type="protein sequence ID" value="PPK67643.1"/>
    <property type="molecule type" value="Genomic_DNA"/>
</dbReference>
<sequence>MTDVPDPRHTTARYRYRLPGTPVATATVDIGHVAVTVELGLAGDLDVTTAAPDAAQPPTVAPVSGGPVLNDKSEDDREAAPVGTRVRDRVAARDDALAAVREVGASVMVGGVGSPRPRITAGAGHRFQQTGRRFRNPDTVEHEGECAIDFTHERVRVRGRARFRLTVSATTDRDRPDARTWLTRHEHERSAIGMVVLVAVPPAPDALAPAR</sequence>
<accession>A0A2S6GR44</accession>
<organism evidence="2 3">
    <name type="scientific">Actinokineospora auranticolor</name>
    <dbReference type="NCBI Taxonomy" id="155976"/>
    <lineage>
        <taxon>Bacteria</taxon>
        <taxon>Bacillati</taxon>
        <taxon>Actinomycetota</taxon>
        <taxon>Actinomycetes</taxon>
        <taxon>Pseudonocardiales</taxon>
        <taxon>Pseudonocardiaceae</taxon>
        <taxon>Actinokineospora</taxon>
    </lineage>
</organism>
<dbReference type="AlphaFoldDB" id="A0A2S6GR44"/>
<protein>
    <submittedName>
        <fullName evidence="2">Uncharacterized protein</fullName>
    </submittedName>
</protein>
<name>A0A2S6GR44_9PSEU</name>
<evidence type="ECO:0000256" key="1">
    <source>
        <dbReference type="SAM" id="MobiDB-lite"/>
    </source>
</evidence>
<dbReference type="Proteomes" id="UP000239203">
    <property type="component" value="Unassembled WGS sequence"/>
</dbReference>
<evidence type="ECO:0000313" key="2">
    <source>
        <dbReference type="EMBL" id="PPK67643.1"/>
    </source>
</evidence>
<feature type="compositionally biased region" description="Low complexity" evidence="1">
    <location>
        <begin position="50"/>
        <end position="63"/>
    </location>
</feature>
<keyword evidence="3" id="KW-1185">Reference proteome</keyword>
<feature type="region of interest" description="Disordered" evidence="1">
    <location>
        <begin position="50"/>
        <end position="83"/>
    </location>
</feature>
<dbReference type="OrthoDB" id="3679759at2"/>
<gene>
    <name evidence="2" type="ORF">CLV40_107309</name>
</gene>
<feature type="compositionally biased region" description="Basic and acidic residues" evidence="1">
    <location>
        <begin position="71"/>
        <end position="83"/>
    </location>
</feature>
<dbReference type="RefSeq" id="WP_104479723.1">
    <property type="nucleotide sequence ID" value="NZ_CP154825.1"/>
</dbReference>
<comment type="caution">
    <text evidence="2">The sequence shown here is derived from an EMBL/GenBank/DDBJ whole genome shotgun (WGS) entry which is preliminary data.</text>
</comment>